<dbReference type="GO" id="GO:0005829">
    <property type="term" value="C:cytosol"/>
    <property type="evidence" value="ECO:0007669"/>
    <property type="project" value="TreeGrafter"/>
</dbReference>
<reference evidence="5 6" key="1">
    <citation type="submission" date="2019-06" db="EMBL/GenBank/DDBJ databases">
        <title>Sequencing the genomes of 1000 actinobacteria strains.</title>
        <authorList>
            <person name="Klenk H.-P."/>
        </authorList>
    </citation>
    <scope>NUCLEOTIDE SEQUENCE [LARGE SCALE GENOMIC DNA]</scope>
    <source>
        <strain evidence="5 6">DSM 102200</strain>
    </source>
</reference>
<evidence type="ECO:0000256" key="2">
    <source>
        <dbReference type="ARBA" id="ARBA00023125"/>
    </source>
</evidence>
<dbReference type="SUPFAM" id="SSF46785">
    <property type="entry name" value="Winged helix' DNA-binding domain"/>
    <property type="match status" value="1"/>
</dbReference>
<gene>
    <name evidence="5" type="ORF">FB559_4130</name>
</gene>
<dbReference type="InterPro" id="IPR019888">
    <property type="entry name" value="Tscrpt_reg_AsnC-like"/>
</dbReference>
<keyword evidence="3" id="KW-0804">Transcription</keyword>
<dbReference type="Gene3D" id="1.10.10.10">
    <property type="entry name" value="Winged helix-like DNA-binding domain superfamily/Winged helix DNA-binding domain"/>
    <property type="match status" value="1"/>
</dbReference>
<protein>
    <submittedName>
        <fullName evidence="5">DNA-binding Lrp family transcriptional regulator</fullName>
    </submittedName>
</protein>
<proteinExistence type="predicted"/>
<evidence type="ECO:0000256" key="3">
    <source>
        <dbReference type="ARBA" id="ARBA00023163"/>
    </source>
</evidence>
<dbReference type="Pfam" id="PF13412">
    <property type="entry name" value="HTH_24"/>
    <property type="match status" value="1"/>
</dbReference>
<dbReference type="PROSITE" id="PS50956">
    <property type="entry name" value="HTH_ASNC_2"/>
    <property type="match status" value="1"/>
</dbReference>
<comment type="caution">
    <text evidence="5">The sequence shown here is derived from an EMBL/GenBank/DDBJ whole genome shotgun (WGS) entry which is preliminary data.</text>
</comment>
<accession>A0A543CN16</accession>
<dbReference type="EMBL" id="VFOZ01000001">
    <property type="protein sequence ID" value="TQL98504.1"/>
    <property type="molecule type" value="Genomic_DNA"/>
</dbReference>
<evidence type="ECO:0000313" key="5">
    <source>
        <dbReference type="EMBL" id="TQL98504.1"/>
    </source>
</evidence>
<dbReference type="InterPro" id="IPR000485">
    <property type="entry name" value="AsnC-type_HTH_dom"/>
</dbReference>
<dbReference type="SMART" id="SM00344">
    <property type="entry name" value="HTH_ASNC"/>
    <property type="match status" value="1"/>
</dbReference>
<organism evidence="5 6">
    <name type="scientific">Actinoallomurus bryophytorum</name>
    <dbReference type="NCBI Taxonomy" id="1490222"/>
    <lineage>
        <taxon>Bacteria</taxon>
        <taxon>Bacillati</taxon>
        <taxon>Actinomycetota</taxon>
        <taxon>Actinomycetes</taxon>
        <taxon>Streptosporangiales</taxon>
        <taxon>Thermomonosporaceae</taxon>
        <taxon>Actinoallomurus</taxon>
    </lineage>
</organism>
<dbReference type="PANTHER" id="PTHR30154:SF54">
    <property type="entry name" value="POSSIBLE TRANSCRIPTIONAL REGULATORY PROTEIN (PROBABLY LRP_ASNC-FAMILY)"/>
    <property type="match status" value="1"/>
</dbReference>
<dbReference type="RefSeq" id="WP_141957092.1">
    <property type="nucleotide sequence ID" value="NZ_VFOZ01000001.1"/>
</dbReference>
<dbReference type="Proteomes" id="UP000316096">
    <property type="component" value="Unassembled WGS sequence"/>
</dbReference>
<dbReference type="Pfam" id="PF01037">
    <property type="entry name" value="AsnC_trans_reg"/>
    <property type="match status" value="1"/>
</dbReference>
<feature type="domain" description="HTH asnC-type" evidence="4">
    <location>
        <begin position="1"/>
        <end position="62"/>
    </location>
</feature>
<keyword evidence="2 5" id="KW-0238">DNA-binding</keyword>
<evidence type="ECO:0000313" key="6">
    <source>
        <dbReference type="Proteomes" id="UP000316096"/>
    </source>
</evidence>
<keyword evidence="6" id="KW-1185">Reference proteome</keyword>
<keyword evidence="1" id="KW-0805">Transcription regulation</keyword>
<evidence type="ECO:0000259" key="4">
    <source>
        <dbReference type="PROSITE" id="PS50956"/>
    </source>
</evidence>
<dbReference type="InterPro" id="IPR036390">
    <property type="entry name" value="WH_DNA-bd_sf"/>
</dbReference>
<dbReference type="InterPro" id="IPR019887">
    <property type="entry name" value="Tscrpt_reg_AsnC/Lrp_C"/>
</dbReference>
<dbReference type="PRINTS" id="PR00033">
    <property type="entry name" value="HTHASNC"/>
</dbReference>
<sequence>MDEIDTKIMDLLQTDARLSNRELARRLGVAPSTSLERIRVLTRRGVIRGYHADISLTALNRGVQALVAVKLRTPARAAIDGFKEFASRLPEVISVFVVAGDDDFLVHVGVQDLDHLHAFLVDRLSSRRDIAGFRTSVVFEETRKTKLGRLESSAVGA</sequence>
<evidence type="ECO:0000256" key="1">
    <source>
        <dbReference type="ARBA" id="ARBA00023015"/>
    </source>
</evidence>
<dbReference type="InterPro" id="IPR011008">
    <property type="entry name" value="Dimeric_a/b-barrel"/>
</dbReference>
<name>A0A543CN16_9ACTN</name>
<dbReference type="AlphaFoldDB" id="A0A543CN16"/>
<dbReference type="GO" id="GO:0043565">
    <property type="term" value="F:sequence-specific DNA binding"/>
    <property type="evidence" value="ECO:0007669"/>
    <property type="project" value="InterPro"/>
</dbReference>
<dbReference type="Gene3D" id="3.30.70.920">
    <property type="match status" value="1"/>
</dbReference>
<dbReference type="GO" id="GO:0043200">
    <property type="term" value="P:response to amino acid"/>
    <property type="evidence" value="ECO:0007669"/>
    <property type="project" value="TreeGrafter"/>
</dbReference>
<dbReference type="PANTHER" id="PTHR30154">
    <property type="entry name" value="LEUCINE-RESPONSIVE REGULATORY PROTEIN"/>
    <property type="match status" value="1"/>
</dbReference>
<dbReference type="InterPro" id="IPR036388">
    <property type="entry name" value="WH-like_DNA-bd_sf"/>
</dbReference>
<dbReference type="OrthoDB" id="4411089at2"/>
<dbReference type="SUPFAM" id="SSF54909">
    <property type="entry name" value="Dimeric alpha+beta barrel"/>
    <property type="match status" value="1"/>
</dbReference>